<proteinExistence type="predicted"/>
<dbReference type="VEuPathDB" id="FungiDB:AB675_2730"/>
<reference evidence="3 4" key="1">
    <citation type="submission" date="2015-06" db="EMBL/GenBank/DDBJ databases">
        <title>Draft genome of the ant-associated black yeast Phialophora attae CBS 131958.</title>
        <authorList>
            <person name="Moreno L.F."/>
            <person name="Stielow B.J."/>
            <person name="de Hoog S."/>
            <person name="Vicente V.A."/>
            <person name="Weiss V.A."/>
            <person name="de Vries M."/>
            <person name="Cruz L.M."/>
            <person name="Souza E.M."/>
        </authorList>
    </citation>
    <scope>NUCLEOTIDE SEQUENCE [LARGE SCALE GENOMIC DNA]</scope>
    <source>
        <strain evidence="3 4">CBS 131958</strain>
    </source>
</reference>
<keyword evidence="4" id="KW-1185">Reference proteome</keyword>
<dbReference type="EMBL" id="LFJN01000002">
    <property type="protein sequence ID" value="KPI45127.1"/>
    <property type="molecule type" value="Genomic_DNA"/>
</dbReference>
<dbReference type="SUPFAM" id="SSF54427">
    <property type="entry name" value="NTF2-like"/>
    <property type="match status" value="1"/>
</dbReference>
<evidence type="ECO:0000256" key="1">
    <source>
        <dbReference type="ARBA" id="ARBA00023002"/>
    </source>
</evidence>
<dbReference type="GO" id="GO:0004497">
    <property type="term" value="F:monooxygenase activity"/>
    <property type="evidence" value="ECO:0007669"/>
    <property type="project" value="UniProtKB-KW"/>
</dbReference>
<name>A0A0N1HXB0_9EURO</name>
<dbReference type="PANTHER" id="PTHR43539:SF78">
    <property type="entry name" value="FLAVIN-CONTAINING MONOOXYGENASE"/>
    <property type="match status" value="1"/>
</dbReference>
<dbReference type="Gene3D" id="3.50.50.60">
    <property type="entry name" value="FAD/NAD(P)-binding domain"/>
    <property type="match status" value="1"/>
</dbReference>
<dbReference type="Gene3D" id="3.10.450.50">
    <property type="match status" value="1"/>
</dbReference>
<dbReference type="InterPro" id="IPR032710">
    <property type="entry name" value="NTF2-like_dom_sf"/>
</dbReference>
<dbReference type="InterPro" id="IPR023753">
    <property type="entry name" value="FAD/NAD-binding_dom"/>
</dbReference>
<dbReference type="GO" id="GO:0050660">
    <property type="term" value="F:flavin adenine dinucleotide binding"/>
    <property type="evidence" value="ECO:0007669"/>
    <property type="project" value="TreeGrafter"/>
</dbReference>
<sequence>MDTHTSILNRPRVKPDELVGEFPHVPVFEGEQSLDAASIAKTFLKDFEEAVVKGVWNAFADLFAPDTWWRDHLTLTFDRRTLHGKDEVVAAWKELVAKRPVSAFGTSAEETYGMAPHFARSQWKIWVLATAADHLVDSPFAPLPRKNDGVIGAGQCGKVAPQGLPKIKNGAHLDAVIIGGSAAGTANAIMLRSAGADVVMLDVEDTPGGLWSNHRYESFVLHHGKLPSSLPMILPDEKYNEYMTGKQLNAYMTDATEKFQLPFFGGVKVISNTWSDATKEWKVLIEDIRSGEQMTLKAKNIVMANGFLIGNETPFMPKLTDRDVFHGPVEHSTVYHTAKEYIGKDVVVVGAGNSGHDIAEDLSRSGARSVTILQKNPIIWADFEKMMAVVSFMYQGQMSVEAADFQGNALPLAIARQMMIPALKGLIDSMGETNKVLEEAGYMLNKNPDMLGAAFNSKGKNFFMDQPGLFDLIAKKKIKHANGEAVGFTPDGLVIKKLDSAETFVLPAQGVVLATGYEVVDLPARWAKSGFVDAESAAKLENVNRFGFDKEGELPGFTTFSGHEHLYFSGIGFLYNRAIARFTAIQIMADKLGEFPERLRR</sequence>
<dbReference type="InterPro" id="IPR036188">
    <property type="entry name" value="FAD/NAD-bd_sf"/>
</dbReference>
<evidence type="ECO:0000313" key="4">
    <source>
        <dbReference type="Proteomes" id="UP000038010"/>
    </source>
</evidence>
<feature type="domain" description="FAD/NAD(P)-binding" evidence="2">
    <location>
        <begin position="174"/>
        <end position="388"/>
    </location>
</feature>
<keyword evidence="3" id="KW-0503">Monooxygenase</keyword>
<keyword evidence="3" id="KW-0670">Pyruvate</keyword>
<gene>
    <name evidence="3" type="ORF">AB675_2730</name>
</gene>
<dbReference type="GeneID" id="28734604"/>
<dbReference type="Proteomes" id="UP000038010">
    <property type="component" value="Unassembled WGS sequence"/>
</dbReference>
<dbReference type="PANTHER" id="PTHR43539">
    <property type="entry name" value="FLAVIN-BINDING MONOOXYGENASE-LIKE PROTEIN (AFU_ORTHOLOGUE AFUA_4G09220)"/>
    <property type="match status" value="1"/>
</dbReference>
<evidence type="ECO:0000313" key="3">
    <source>
        <dbReference type="EMBL" id="KPI45127.1"/>
    </source>
</evidence>
<accession>A0A0N1HXB0</accession>
<dbReference type="InterPro" id="IPR050982">
    <property type="entry name" value="Auxin_biosynth/cation_transpt"/>
</dbReference>
<dbReference type="OrthoDB" id="74360at2759"/>
<evidence type="ECO:0000259" key="2">
    <source>
        <dbReference type="Pfam" id="PF07992"/>
    </source>
</evidence>
<dbReference type="RefSeq" id="XP_018005090.1">
    <property type="nucleotide sequence ID" value="XM_018142724.1"/>
</dbReference>
<dbReference type="AlphaFoldDB" id="A0A0N1HXB0"/>
<protein>
    <submittedName>
        <fullName evidence="3">Putative indole-3-pyruvate monooxygenase YUCCA10</fullName>
    </submittedName>
</protein>
<dbReference type="Pfam" id="PF07992">
    <property type="entry name" value="Pyr_redox_2"/>
    <property type="match status" value="1"/>
</dbReference>
<dbReference type="SUPFAM" id="SSF51905">
    <property type="entry name" value="FAD/NAD(P)-binding domain"/>
    <property type="match status" value="2"/>
</dbReference>
<comment type="caution">
    <text evidence="3">The sequence shown here is derived from an EMBL/GenBank/DDBJ whole genome shotgun (WGS) entry which is preliminary data.</text>
</comment>
<organism evidence="3 4">
    <name type="scientific">Cyphellophora attinorum</name>
    <dbReference type="NCBI Taxonomy" id="1664694"/>
    <lineage>
        <taxon>Eukaryota</taxon>
        <taxon>Fungi</taxon>
        <taxon>Dikarya</taxon>
        <taxon>Ascomycota</taxon>
        <taxon>Pezizomycotina</taxon>
        <taxon>Eurotiomycetes</taxon>
        <taxon>Chaetothyriomycetidae</taxon>
        <taxon>Chaetothyriales</taxon>
        <taxon>Cyphellophoraceae</taxon>
        <taxon>Cyphellophora</taxon>
    </lineage>
</organism>
<dbReference type="PRINTS" id="PR00469">
    <property type="entry name" value="PNDRDTASEII"/>
</dbReference>
<keyword evidence="1" id="KW-0560">Oxidoreductase</keyword>